<comment type="caution">
    <text evidence="3">The sequence shown here is derived from an EMBL/GenBank/DDBJ whole genome shotgun (WGS) entry which is preliminary data.</text>
</comment>
<keyword evidence="4" id="KW-1185">Reference proteome</keyword>
<proteinExistence type="inferred from homology"/>
<evidence type="ECO:0000256" key="1">
    <source>
        <dbReference type="ARBA" id="ARBA00005300"/>
    </source>
</evidence>
<evidence type="ECO:0000313" key="3">
    <source>
        <dbReference type="EMBL" id="KAF6214347.1"/>
    </source>
</evidence>
<evidence type="ECO:0000259" key="2">
    <source>
        <dbReference type="PROSITE" id="PS50879"/>
    </source>
</evidence>
<name>A0A8S9XZI9_APOLU</name>
<dbReference type="GO" id="GO:0003676">
    <property type="term" value="F:nucleic acid binding"/>
    <property type="evidence" value="ECO:0007669"/>
    <property type="project" value="InterPro"/>
</dbReference>
<dbReference type="Proteomes" id="UP000466442">
    <property type="component" value="Unassembled WGS sequence"/>
</dbReference>
<dbReference type="Pfam" id="PF00075">
    <property type="entry name" value="RNase_H"/>
    <property type="match status" value="1"/>
</dbReference>
<protein>
    <recommendedName>
        <fullName evidence="2">RNase H type-1 domain-containing protein</fullName>
    </recommendedName>
</protein>
<dbReference type="AlphaFoldDB" id="A0A8S9XZI9"/>
<sequence length="444" mass="48969">MNRVAGATWGASQDLLKMTYTTYVRPAIMYGCETTVTASATAREKLEWAQNVALRSITGAAKSTPIEAMRAQTGIEPINVRVDAAAVMLSEKLKRTGVPYWKNYTPPQARLVSQLNFSSIVGNKAQELNLDLGIPEPFPQDSNYPPFSYDLDLIGDISKSSALPAELRAAAIQTVQERYPPSEWLHVYTDGSSDGAVKNGGAGIYSAIFEISEPVGLRASNFDGEIVAVQLAVREVERRRLERVVIFVDSQAAILALGTLRPSVRSQVICDTLRSLQLVREYGGVCHLQWIPSHCGVRGNEKADRLAKEGARKAQPNPPRTLHTVRREIAAAVKCYNKNTMEEASAGKDWEILATEEGHIPAFLPRQKLVALFRMITGHDYLQKHLYRIGVVDSPMCPCSLEEMDARHIMECPALEEIGGIEPGEVACEKYWAARRLMNEMGVG</sequence>
<gene>
    <name evidence="3" type="ORF">GE061_009087</name>
</gene>
<dbReference type="InterPro" id="IPR036397">
    <property type="entry name" value="RNaseH_sf"/>
</dbReference>
<feature type="domain" description="RNase H type-1" evidence="2">
    <location>
        <begin position="181"/>
        <end position="312"/>
    </location>
</feature>
<comment type="similarity">
    <text evidence="1">Belongs to the RNase H family.</text>
</comment>
<dbReference type="OrthoDB" id="6630077at2759"/>
<dbReference type="PANTHER" id="PTHR10642:SF31">
    <property type="entry name" value="RIBONUCLEASE H1"/>
    <property type="match status" value="1"/>
</dbReference>
<dbReference type="PANTHER" id="PTHR10642">
    <property type="entry name" value="RIBONUCLEASE H1"/>
    <property type="match status" value="1"/>
</dbReference>
<dbReference type="InterPro" id="IPR002156">
    <property type="entry name" value="RNaseH_domain"/>
</dbReference>
<reference evidence="3" key="1">
    <citation type="journal article" date="2021" name="Mol. Ecol. Resour.">
        <title>Apolygus lucorum genome provides insights into omnivorousness and mesophyll feeding.</title>
        <authorList>
            <person name="Liu Y."/>
            <person name="Liu H."/>
            <person name="Wang H."/>
            <person name="Huang T."/>
            <person name="Liu B."/>
            <person name="Yang B."/>
            <person name="Yin L."/>
            <person name="Li B."/>
            <person name="Zhang Y."/>
            <person name="Zhang S."/>
            <person name="Jiang F."/>
            <person name="Zhang X."/>
            <person name="Ren Y."/>
            <person name="Wang B."/>
            <person name="Wang S."/>
            <person name="Lu Y."/>
            <person name="Wu K."/>
            <person name="Fan W."/>
            <person name="Wang G."/>
        </authorList>
    </citation>
    <scope>NUCLEOTIDE SEQUENCE</scope>
    <source>
        <strain evidence="3">12Hb</strain>
    </source>
</reference>
<dbReference type="InterPro" id="IPR012337">
    <property type="entry name" value="RNaseH-like_sf"/>
</dbReference>
<dbReference type="GO" id="GO:0043137">
    <property type="term" value="P:DNA replication, removal of RNA primer"/>
    <property type="evidence" value="ECO:0007669"/>
    <property type="project" value="TreeGrafter"/>
</dbReference>
<dbReference type="GO" id="GO:0004523">
    <property type="term" value="F:RNA-DNA hybrid ribonuclease activity"/>
    <property type="evidence" value="ECO:0007669"/>
    <property type="project" value="InterPro"/>
</dbReference>
<dbReference type="CDD" id="cd09276">
    <property type="entry name" value="Rnase_HI_RT_non_LTR"/>
    <property type="match status" value="1"/>
</dbReference>
<dbReference type="Gene3D" id="3.30.420.10">
    <property type="entry name" value="Ribonuclease H-like superfamily/Ribonuclease H"/>
    <property type="match status" value="1"/>
</dbReference>
<dbReference type="InterPro" id="IPR050092">
    <property type="entry name" value="RNase_H"/>
</dbReference>
<accession>A0A8S9XZI9</accession>
<organism evidence="3 4">
    <name type="scientific">Apolygus lucorum</name>
    <name type="common">Small green plant bug</name>
    <name type="synonym">Lygocoris lucorum</name>
    <dbReference type="NCBI Taxonomy" id="248454"/>
    <lineage>
        <taxon>Eukaryota</taxon>
        <taxon>Metazoa</taxon>
        <taxon>Ecdysozoa</taxon>
        <taxon>Arthropoda</taxon>
        <taxon>Hexapoda</taxon>
        <taxon>Insecta</taxon>
        <taxon>Pterygota</taxon>
        <taxon>Neoptera</taxon>
        <taxon>Paraneoptera</taxon>
        <taxon>Hemiptera</taxon>
        <taxon>Heteroptera</taxon>
        <taxon>Panheteroptera</taxon>
        <taxon>Cimicomorpha</taxon>
        <taxon>Miridae</taxon>
        <taxon>Mirini</taxon>
        <taxon>Apolygus</taxon>
    </lineage>
</organism>
<evidence type="ECO:0000313" key="4">
    <source>
        <dbReference type="Proteomes" id="UP000466442"/>
    </source>
</evidence>
<dbReference type="EMBL" id="WIXP02000002">
    <property type="protein sequence ID" value="KAF6214347.1"/>
    <property type="molecule type" value="Genomic_DNA"/>
</dbReference>
<dbReference type="PROSITE" id="PS50879">
    <property type="entry name" value="RNASE_H_1"/>
    <property type="match status" value="1"/>
</dbReference>
<dbReference type="SUPFAM" id="SSF53098">
    <property type="entry name" value="Ribonuclease H-like"/>
    <property type="match status" value="1"/>
</dbReference>